<dbReference type="Proteomes" id="UP000295375">
    <property type="component" value="Unassembled WGS sequence"/>
</dbReference>
<evidence type="ECO:0000313" key="8">
    <source>
        <dbReference type="EMBL" id="TDQ51188.1"/>
    </source>
</evidence>
<dbReference type="InterPro" id="IPR050553">
    <property type="entry name" value="Thioredoxin_ResA/DsbE_sf"/>
</dbReference>
<evidence type="ECO:0000256" key="4">
    <source>
        <dbReference type="ARBA" id="ARBA00023157"/>
    </source>
</evidence>
<keyword evidence="4" id="KW-1015">Disulfide bond</keyword>
<dbReference type="SUPFAM" id="SSF52833">
    <property type="entry name" value="Thioredoxin-like"/>
    <property type="match status" value="1"/>
</dbReference>
<dbReference type="PANTHER" id="PTHR42852:SF6">
    <property type="entry name" value="THIOL:DISULFIDE INTERCHANGE PROTEIN DSBE"/>
    <property type="match status" value="1"/>
</dbReference>
<dbReference type="GO" id="GO:0015036">
    <property type="term" value="F:disulfide oxidoreductase activity"/>
    <property type="evidence" value="ECO:0007669"/>
    <property type="project" value="InterPro"/>
</dbReference>
<keyword evidence="6" id="KW-1133">Transmembrane helix</keyword>
<dbReference type="EMBL" id="SNYM01000001">
    <property type="protein sequence ID" value="TDQ51188.1"/>
    <property type="molecule type" value="Genomic_DNA"/>
</dbReference>
<organism evidence="8 9">
    <name type="scientific">Permianibacter aggregans</name>
    <dbReference type="NCBI Taxonomy" id="1510150"/>
    <lineage>
        <taxon>Bacteria</taxon>
        <taxon>Pseudomonadati</taxon>
        <taxon>Pseudomonadota</taxon>
        <taxon>Gammaproteobacteria</taxon>
        <taxon>Pseudomonadales</taxon>
        <taxon>Pseudomonadaceae</taxon>
        <taxon>Permianibacter</taxon>
    </lineage>
</organism>
<keyword evidence="6" id="KW-0812">Transmembrane</keyword>
<dbReference type="InterPro" id="IPR013766">
    <property type="entry name" value="Thioredoxin_domain"/>
</dbReference>
<evidence type="ECO:0000256" key="1">
    <source>
        <dbReference type="ARBA" id="ARBA00004383"/>
    </source>
</evidence>
<dbReference type="GO" id="GO:0030288">
    <property type="term" value="C:outer membrane-bounded periplasmic space"/>
    <property type="evidence" value="ECO:0007669"/>
    <property type="project" value="InterPro"/>
</dbReference>
<evidence type="ECO:0000256" key="2">
    <source>
        <dbReference type="ARBA" id="ARBA00007758"/>
    </source>
</evidence>
<dbReference type="RefSeq" id="WP_133587040.1">
    <property type="nucleotide sequence ID" value="NZ_CP037953.1"/>
</dbReference>
<evidence type="ECO:0000256" key="5">
    <source>
        <dbReference type="ARBA" id="ARBA00023284"/>
    </source>
</evidence>
<keyword evidence="6" id="KW-0472">Membrane</keyword>
<dbReference type="InterPro" id="IPR036249">
    <property type="entry name" value="Thioredoxin-like_sf"/>
</dbReference>
<gene>
    <name evidence="8" type="ORF">EV696_101158</name>
</gene>
<protein>
    <submittedName>
        <fullName evidence="8">Cytochrome c biogenesis protein CcmG/thiol:disulfide interchange protein DsbE</fullName>
    </submittedName>
</protein>
<keyword evidence="9" id="KW-1185">Reference proteome</keyword>
<feature type="transmembrane region" description="Helical" evidence="6">
    <location>
        <begin position="6"/>
        <end position="25"/>
    </location>
</feature>
<dbReference type="PANTHER" id="PTHR42852">
    <property type="entry name" value="THIOL:DISULFIDE INTERCHANGE PROTEIN DSBE"/>
    <property type="match status" value="1"/>
</dbReference>
<sequence>MSKKGIPWISAIPLALFLILALFLLRGLYMDPRELPSALEDKPLPEFALPVLQQPDRIVSKQDLLGKPFLINIWATWCPTCYVEHPYLHTLAKEKGVRIIGLNYKDEREKALNYLDKLGDPYELVLVDQKGRLGIDLGVYGAPETFLVSADGVILHRHAGDMNERVWQKEFLPRLQPQGATP</sequence>
<dbReference type="PROSITE" id="PS00194">
    <property type="entry name" value="THIOREDOXIN_1"/>
    <property type="match status" value="1"/>
</dbReference>
<dbReference type="InterPro" id="IPR013740">
    <property type="entry name" value="Redoxin"/>
</dbReference>
<dbReference type="CDD" id="cd03010">
    <property type="entry name" value="TlpA_like_DsbE"/>
    <property type="match status" value="1"/>
</dbReference>
<accession>A0A4R6UUZ2</accession>
<comment type="subcellular location">
    <subcellularLocation>
        <location evidence="1">Cell inner membrane</location>
        <topology evidence="1">Single-pass membrane protein</topology>
        <orientation evidence="1">Periplasmic side</orientation>
    </subcellularLocation>
</comment>
<proteinExistence type="inferred from homology"/>
<dbReference type="InterPro" id="IPR004799">
    <property type="entry name" value="Periplasmic_diS_OxRdtase_DsbE"/>
</dbReference>
<dbReference type="InterPro" id="IPR017937">
    <property type="entry name" value="Thioredoxin_CS"/>
</dbReference>
<comment type="similarity">
    <text evidence="2">Belongs to the thioredoxin family. DsbE subfamily.</text>
</comment>
<dbReference type="Gene3D" id="3.40.30.10">
    <property type="entry name" value="Glutaredoxin"/>
    <property type="match status" value="1"/>
</dbReference>
<dbReference type="AlphaFoldDB" id="A0A4R6UUZ2"/>
<reference evidence="8 9" key="1">
    <citation type="submission" date="2019-03" db="EMBL/GenBank/DDBJ databases">
        <title>Genomic Encyclopedia of Type Strains, Phase IV (KMG-IV): sequencing the most valuable type-strain genomes for metagenomic binning, comparative biology and taxonomic classification.</title>
        <authorList>
            <person name="Goeker M."/>
        </authorList>
    </citation>
    <scope>NUCLEOTIDE SEQUENCE [LARGE SCALE GENOMIC DNA]</scope>
    <source>
        <strain evidence="8 9">DSM 103792</strain>
    </source>
</reference>
<dbReference type="NCBIfam" id="TIGR00385">
    <property type="entry name" value="dsbE"/>
    <property type="match status" value="1"/>
</dbReference>
<dbReference type="GO" id="GO:0005886">
    <property type="term" value="C:plasma membrane"/>
    <property type="evidence" value="ECO:0007669"/>
    <property type="project" value="UniProtKB-SubCell"/>
</dbReference>
<keyword evidence="5" id="KW-0676">Redox-active center</keyword>
<evidence type="ECO:0000256" key="6">
    <source>
        <dbReference type="SAM" id="Phobius"/>
    </source>
</evidence>
<comment type="caution">
    <text evidence="8">The sequence shown here is derived from an EMBL/GenBank/DDBJ whole genome shotgun (WGS) entry which is preliminary data.</text>
</comment>
<evidence type="ECO:0000313" key="9">
    <source>
        <dbReference type="Proteomes" id="UP000295375"/>
    </source>
</evidence>
<dbReference type="PROSITE" id="PS51352">
    <property type="entry name" value="THIOREDOXIN_2"/>
    <property type="match status" value="1"/>
</dbReference>
<dbReference type="Pfam" id="PF08534">
    <property type="entry name" value="Redoxin"/>
    <property type="match status" value="1"/>
</dbReference>
<feature type="domain" description="Thioredoxin" evidence="7">
    <location>
        <begin position="38"/>
        <end position="177"/>
    </location>
</feature>
<dbReference type="OrthoDB" id="9799347at2"/>
<evidence type="ECO:0000256" key="3">
    <source>
        <dbReference type="ARBA" id="ARBA00022748"/>
    </source>
</evidence>
<keyword evidence="3" id="KW-0201">Cytochrome c-type biogenesis</keyword>
<name>A0A4R6UUZ2_9GAMM</name>
<evidence type="ECO:0000259" key="7">
    <source>
        <dbReference type="PROSITE" id="PS51352"/>
    </source>
</evidence>
<dbReference type="GO" id="GO:0017004">
    <property type="term" value="P:cytochrome complex assembly"/>
    <property type="evidence" value="ECO:0007669"/>
    <property type="project" value="UniProtKB-KW"/>
</dbReference>